<dbReference type="RefSeq" id="WP_133579921.1">
    <property type="nucleotide sequence ID" value="NZ_SNYJ01000005.1"/>
</dbReference>
<keyword evidence="2" id="KW-1185">Reference proteome</keyword>
<gene>
    <name evidence="1" type="ORF">EV213_10565</name>
</gene>
<accession>A0A4R6U7K5</accession>
<protein>
    <submittedName>
        <fullName evidence="1">Uncharacterized protein</fullName>
    </submittedName>
</protein>
<organism evidence="1 2">
    <name type="scientific">Aureibacillus halotolerans</name>
    <dbReference type="NCBI Taxonomy" id="1508390"/>
    <lineage>
        <taxon>Bacteria</taxon>
        <taxon>Bacillati</taxon>
        <taxon>Bacillota</taxon>
        <taxon>Bacilli</taxon>
        <taxon>Bacillales</taxon>
        <taxon>Bacillaceae</taxon>
        <taxon>Aureibacillus</taxon>
    </lineage>
</organism>
<dbReference type="EMBL" id="SNYJ01000005">
    <property type="protein sequence ID" value="TDQ40719.1"/>
    <property type="molecule type" value="Genomic_DNA"/>
</dbReference>
<dbReference type="Proteomes" id="UP000295632">
    <property type="component" value="Unassembled WGS sequence"/>
</dbReference>
<dbReference type="OrthoDB" id="10002795at2"/>
<evidence type="ECO:0000313" key="1">
    <source>
        <dbReference type="EMBL" id="TDQ40719.1"/>
    </source>
</evidence>
<dbReference type="AlphaFoldDB" id="A0A4R6U7K5"/>
<comment type="caution">
    <text evidence="1">The sequence shown here is derived from an EMBL/GenBank/DDBJ whole genome shotgun (WGS) entry which is preliminary data.</text>
</comment>
<evidence type="ECO:0000313" key="2">
    <source>
        <dbReference type="Proteomes" id="UP000295632"/>
    </source>
</evidence>
<name>A0A4R6U7K5_9BACI</name>
<proteinExistence type="predicted"/>
<sequence>MKKHIIPILCITVLVSGVALTYGGLTFWNSCNNFLREPLIQTNVNVVEMTMNGATHSTQDPEKIDHLVTQINQCQRLNAKEMSFASEPTNSFTLYSGSDNESLFFYGNESAHFLYDGFYIKTNVQVNALF</sequence>
<reference evidence="1 2" key="1">
    <citation type="submission" date="2019-03" db="EMBL/GenBank/DDBJ databases">
        <title>Genomic Encyclopedia of Type Strains, Phase IV (KMG-IV): sequencing the most valuable type-strain genomes for metagenomic binning, comparative biology and taxonomic classification.</title>
        <authorList>
            <person name="Goeker M."/>
        </authorList>
    </citation>
    <scope>NUCLEOTIDE SEQUENCE [LARGE SCALE GENOMIC DNA]</scope>
    <source>
        <strain evidence="1 2">DSM 28697</strain>
    </source>
</reference>